<sequence>MKHYCPHCNTELIERHQTHVCPRHDIGECTYNALELLEQQNEGVKTLIAHHPDTLASRPTDRVF</sequence>
<proteinExistence type="predicted"/>
<keyword evidence="2" id="KW-1185">Reference proteome</keyword>
<dbReference type="EMBL" id="BBMS01000025">
    <property type="protein sequence ID" value="GAL27096.1"/>
    <property type="molecule type" value="Genomic_DNA"/>
</dbReference>
<protein>
    <submittedName>
        <fullName evidence="1">Uncharacterized protein</fullName>
    </submittedName>
</protein>
<evidence type="ECO:0000313" key="2">
    <source>
        <dbReference type="Proteomes" id="UP000029223"/>
    </source>
</evidence>
<reference evidence="2" key="1">
    <citation type="submission" date="2014-09" db="EMBL/GenBank/DDBJ databases">
        <title>Vibrio variabilis JCM 19239. (C206) whole genome shotgun sequence.</title>
        <authorList>
            <person name="Sawabe T."/>
            <person name="Meirelles P."/>
            <person name="Nakanishi M."/>
            <person name="Sayaka M."/>
            <person name="Hattori M."/>
            <person name="Ohkuma M."/>
        </authorList>
    </citation>
    <scope>NUCLEOTIDE SEQUENCE [LARGE SCALE GENOMIC DNA]</scope>
    <source>
        <strain evidence="2">JCM 19239</strain>
    </source>
</reference>
<gene>
    <name evidence="1" type="ORF">JCM19239_1110</name>
</gene>
<dbReference type="Proteomes" id="UP000029223">
    <property type="component" value="Unassembled WGS sequence"/>
</dbReference>
<comment type="caution">
    <text evidence="1">The sequence shown here is derived from an EMBL/GenBank/DDBJ whole genome shotgun (WGS) entry which is preliminary data.</text>
</comment>
<evidence type="ECO:0000313" key="1">
    <source>
        <dbReference type="EMBL" id="GAL27096.1"/>
    </source>
</evidence>
<organism evidence="1 2">
    <name type="scientific">Vibrio variabilis</name>
    <dbReference type="NCBI Taxonomy" id="990271"/>
    <lineage>
        <taxon>Bacteria</taxon>
        <taxon>Pseudomonadati</taxon>
        <taxon>Pseudomonadota</taxon>
        <taxon>Gammaproteobacteria</taxon>
        <taxon>Vibrionales</taxon>
        <taxon>Vibrionaceae</taxon>
        <taxon>Vibrio</taxon>
    </lineage>
</organism>
<accession>A0ABQ0JEA5</accession>
<name>A0ABQ0JEA5_9VIBR</name>